<dbReference type="EMBL" id="SNRW01000334">
    <property type="protein sequence ID" value="KAA6401789.1"/>
    <property type="molecule type" value="Genomic_DNA"/>
</dbReference>
<reference evidence="2 3" key="1">
    <citation type="submission" date="2019-03" db="EMBL/GenBank/DDBJ databases">
        <title>Single cell metagenomics reveals metabolic interactions within the superorganism composed of flagellate Streblomastix strix and complex community of Bacteroidetes bacteria on its surface.</title>
        <authorList>
            <person name="Treitli S.C."/>
            <person name="Kolisko M."/>
            <person name="Husnik F."/>
            <person name="Keeling P."/>
            <person name="Hampl V."/>
        </authorList>
    </citation>
    <scope>NUCLEOTIDE SEQUENCE [LARGE SCALE GENOMIC DNA]</scope>
    <source>
        <strain evidence="2">ST1C</strain>
    </source>
</reference>
<proteinExistence type="predicted"/>
<protein>
    <submittedName>
        <fullName evidence="2">Uncharacterized protein</fullName>
    </submittedName>
</protein>
<accession>A0A5J4X5I9</accession>
<organism evidence="2 3">
    <name type="scientific">Streblomastix strix</name>
    <dbReference type="NCBI Taxonomy" id="222440"/>
    <lineage>
        <taxon>Eukaryota</taxon>
        <taxon>Metamonada</taxon>
        <taxon>Preaxostyla</taxon>
        <taxon>Oxymonadida</taxon>
        <taxon>Streblomastigidae</taxon>
        <taxon>Streblomastix</taxon>
    </lineage>
</organism>
<evidence type="ECO:0000313" key="2">
    <source>
        <dbReference type="EMBL" id="KAA6401789.1"/>
    </source>
</evidence>
<feature type="region of interest" description="Disordered" evidence="1">
    <location>
        <begin position="220"/>
        <end position="246"/>
    </location>
</feature>
<feature type="region of interest" description="Disordered" evidence="1">
    <location>
        <begin position="1"/>
        <end position="27"/>
    </location>
</feature>
<dbReference type="Proteomes" id="UP000324800">
    <property type="component" value="Unassembled WGS sequence"/>
</dbReference>
<feature type="compositionally biased region" description="Low complexity" evidence="1">
    <location>
        <begin position="227"/>
        <end position="241"/>
    </location>
</feature>
<evidence type="ECO:0000256" key="1">
    <source>
        <dbReference type="SAM" id="MobiDB-lite"/>
    </source>
</evidence>
<dbReference type="AlphaFoldDB" id="A0A5J4X5I9"/>
<gene>
    <name evidence="2" type="ORF">EZS28_002683</name>
</gene>
<evidence type="ECO:0000313" key="3">
    <source>
        <dbReference type="Proteomes" id="UP000324800"/>
    </source>
</evidence>
<name>A0A5J4X5I9_9EUKA</name>
<sequence>MEMHREWIRNDSQAQKNYKDQHPNSQRKYWRISTSNIDKDTNSQKNISNKYTQHVQPTDYSFTGTPHIPELTNSFNSYTGPQIAPNRESAYRSFESQGLNQNNSSVRNSIQTTNTQNSIQQNGYSYTIPYQYLFLPGNKDHYKEDQQEIKDLDRLYENLDLNQKFQSNYSQTNTRSYEVKQLYPINVYAPRTDSYERLIHIRYGTKRPPVGQSWTQNVESSMQNDLQNQTNKQSNQQSSQSFAYSNKTKTNSRLVGIKPFVPDSNIAPRTHSREDLKHMRYGILGRKLDYMGQIDDINNE</sequence>
<comment type="caution">
    <text evidence="2">The sequence shown here is derived from an EMBL/GenBank/DDBJ whole genome shotgun (WGS) entry which is preliminary data.</text>
</comment>